<feature type="signal peptide" evidence="1">
    <location>
        <begin position="1"/>
        <end position="22"/>
    </location>
</feature>
<evidence type="ECO:0000256" key="1">
    <source>
        <dbReference type="SAM" id="SignalP"/>
    </source>
</evidence>
<dbReference type="EMBL" id="BFEA01000025">
    <property type="protein sequence ID" value="GBG62077.1"/>
    <property type="molecule type" value="Genomic_DNA"/>
</dbReference>
<sequence length="86" mass="9627">MSMWSATLAPTVQRLLFRLLCAFNQLIMVPDTTIYECSAVLFQVEDNIYNASPHSVCQTLTVRKAVIQGAHNPWHLCLWTSASCAV</sequence>
<name>A0A388JWD2_CHABU</name>
<comment type="caution">
    <text evidence="2">The sequence shown here is derived from an EMBL/GenBank/DDBJ whole genome shotgun (WGS) entry which is preliminary data.</text>
</comment>
<proteinExistence type="predicted"/>
<dbReference type="Proteomes" id="UP000265515">
    <property type="component" value="Unassembled WGS sequence"/>
</dbReference>
<protein>
    <recommendedName>
        <fullName evidence="4">Secreted protein</fullName>
    </recommendedName>
</protein>
<organism evidence="2 3">
    <name type="scientific">Chara braunii</name>
    <name type="common">Braun's stonewort</name>
    <dbReference type="NCBI Taxonomy" id="69332"/>
    <lineage>
        <taxon>Eukaryota</taxon>
        <taxon>Viridiplantae</taxon>
        <taxon>Streptophyta</taxon>
        <taxon>Charophyceae</taxon>
        <taxon>Charales</taxon>
        <taxon>Characeae</taxon>
        <taxon>Chara</taxon>
    </lineage>
</organism>
<evidence type="ECO:0000313" key="2">
    <source>
        <dbReference type="EMBL" id="GBG62077.1"/>
    </source>
</evidence>
<accession>A0A388JWD2</accession>
<reference evidence="2 3" key="1">
    <citation type="journal article" date="2018" name="Cell">
        <title>The Chara Genome: Secondary Complexity and Implications for Plant Terrestrialization.</title>
        <authorList>
            <person name="Nishiyama T."/>
            <person name="Sakayama H."/>
            <person name="Vries J.D."/>
            <person name="Buschmann H."/>
            <person name="Saint-Marcoux D."/>
            <person name="Ullrich K.K."/>
            <person name="Haas F.B."/>
            <person name="Vanderstraeten L."/>
            <person name="Becker D."/>
            <person name="Lang D."/>
            <person name="Vosolsobe S."/>
            <person name="Rombauts S."/>
            <person name="Wilhelmsson P.K.I."/>
            <person name="Janitza P."/>
            <person name="Kern R."/>
            <person name="Heyl A."/>
            <person name="Rumpler F."/>
            <person name="Villalobos L.I.A.C."/>
            <person name="Clay J.M."/>
            <person name="Skokan R."/>
            <person name="Toyoda A."/>
            <person name="Suzuki Y."/>
            <person name="Kagoshima H."/>
            <person name="Schijlen E."/>
            <person name="Tajeshwar N."/>
            <person name="Catarino B."/>
            <person name="Hetherington A.J."/>
            <person name="Saltykova A."/>
            <person name="Bonnot C."/>
            <person name="Breuninger H."/>
            <person name="Symeonidi A."/>
            <person name="Radhakrishnan G.V."/>
            <person name="Van Nieuwerburgh F."/>
            <person name="Deforce D."/>
            <person name="Chang C."/>
            <person name="Karol K.G."/>
            <person name="Hedrich R."/>
            <person name="Ulvskov P."/>
            <person name="Glockner G."/>
            <person name="Delwiche C.F."/>
            <person name="Petrasek J."/>
            <person name="Van de Peer Y."/>
            <person name="Friml J."/>
            <person name="Beilby M."/>
            <person name="Dolan L."/>
            <person name="Kohara Y."/>
            <person name="Sugano S."/>
            <person name="Fujiyama A."/>
            <person name="Delaux P.-M."/>
            <person name="Quint M."/>
            <person name="TheiBen G."/>
            <person name="Hagemann M."/>
            <person name="Harholt J."/>
            <person name="Dunand C."/>
            <person name="Zachgo S."/>
            <person name="Langdale J."/>
            <person name="Maumus F."/>
            <person name="Straeten D.V.D."/>
            <person name="Gould S.B."/>
            <person name="Rensing S.A."/>
        </authorList>
    </citation>
    <scope>NUCLEOTIDE SEQUENCE [LARGE SCALE GENOMIC DNA]</scope>
    <source>
        <strain evidence="2 3">S276</strain>
    </source>
</reference>
<evidence type="ECO:0008006" key="4">
    <source>
        <dbReference type="Google" id="ProtNLM"/>
    </source>
</evidence>
<keyword evidence="1" id="KW-0732">Signal</keyword>
<dbReference type="Gramene" id="GBG62077">
    <property type="protein sequence ID" value="GBG62077"/>
    <property type="gene ID" value="CBR_g28553"/>
</dbReference>
<dbReference type="AlphaFoldDB" id="A0A388JWD2"/>
<feature type="chain" id="PRO_5017379977" description="Secreted protein" evidence="1">
    <location>
        <begin position="23"/>
        <end position="86"/>
    </location>
</feature>
<evidence type="ECO:0000313" key="3">
    <source>
        <dbReference type="Proteomes" id="UP000265515"/>
    </source>
</evidence>
<gene>
    <name evidence="2" type="ORF">CBR_g28553</name>
</gene>
<keyword evidence="3" id="KW-1185">Reference proteome</keyword>